<keyword evidence="12 15" id="KW-0503">Monooxygenase</keyword>
<dbReference type="GO" id="GO:0020037">
    <property type="term" value="F:heme binding"/>
    <property type="evidence" value="ECO:0007669"/>
    <property type="project" value="InterPro"/>
</dbReference>
<dbReference type="EMBL" id="JALNTZ010000009">
    <property type="protein sequence ID" value="KAJ3641278.1"/>
    <property type="molecule type" value="Genomic_DNA"/>
</dbReference>
<evidence type="ECO:0000256" key="10">
    <source>
        <dbReference type="ARBA" id="ARBA00023002"/>
    </source>
</evidence>
<dbReference type="Gene3D" id="1.10.630.10">
    <property type="entry name" value="Cytochrome P450"/>
    <property type="match status" value="1"/>
</dbReference>
<protein>
    <recommendedName>
        <fullName evidence="19">Cytochrome P450</fullName>
    </recommendedName>
</protein>
<evidence type="ECO:0008006" key="19">
    <source>
        <dbReference type="Google" id="ProtNLM"/>
    </source>
</evidence>
<dbReference type="InterPro" id="IPR002401">
    <property type="entry name" value="Cyt_P450_E_grp-I"/>
</dbReference>
<evidence type="ECO:0000256" key="1">
    <source>
        <dbReference type="ARBA" id="ARBA00001971"/>
    </source>
</evidence>
<comment type="function">
    <text evidence="2">May be involved in the metabolism of insect hormones and in the breakdown of synthetic insecticides.</text>
</comment>
<evidence type="ECO:0000256" key="2">
    <source>
        <dbReference type="ARBA" id="ARBA00003690"/>
    </source>
</evidence>
<evidence type="ECO:0000313" key="18">
    <source>
        <dbReference type="Proteomes" id="UP001168821"/>
    </source>
</evidence>
<comment type="caution">
    <text evidence="17">The sequence shown here is derived from an EMBL/GenBank/DDBJ whole genome shotgun (WGS) entry which is preliminary data.</text>
</comment>
<keyword evidence="16" id="KW-1133">Transmembrane helix</keyword>
<evidence type="ECO:0000256" key="14">
    <source>
        <dbReference type="PIRSR" id="PIRSR602401-1"/>
    </source>
</evidence>
<feature type="transmembrane region" description="Helical" evidence="16">
    <location>
        <begin position="12"/>
        <end position="31"/>
    </location>
</feature>
<dbReference type="PRINTS" id="PR00385">
    <property type="entry name" value="P450"/>
</dbReference>
<evidence type="ECO:0000256" key="5">
    <source>
        <dbReference type="ARBA" id="ARBA00010617"/>
    </source>
</evidence>
<accession>A0AA38HPB0</accession>
<evidence type="ECO:0000256" key="13">
    <source>
        <dbReference type="ARBA" id="ARBA00023136"/>
    </source>
</evidence>
<dbReference type="Proteomes" id="UP001168821">
    <property type="component" value="Unassembled WGS sequence"/>
</dbReference>
<dbReference type="InterPro" id="IPR001128">
    <property type="entry name" value="Cyt_P450"/>
</dbReference>
<comment type="cofactor">
    <cofactor evidence="1 14">
        <name>heme</name>
        <dbReference type="ChEBI" id="CHEBI:30413"/>
    </cofactor>
</comment>
<keyword evidence="9" id="KW-0492">Microsome</keyword>
<proteinExistence type="inferred from homology"/>
<comment type="similarity">
    <text evidence="5 15">Belongs to the cytochrome P450 family.</text>
</comment>
<dbReference type="SUPFAM" id="SSF48264">
    <property type="entry name" value="Cytochrome P450"/>
    <property type="match status" value="1"/>
</dbReference>
<dbReference type="PANTHER" id="PTHR24291">
    <property type="entry name" value="CYTOCHROME P450 FAMILY 4"/>
    <property type="match status" value="1"/>
</dbReference>
<gene>
    <name evidence="17" type="ORF">Zmor_027790</name>
</gene>
<evidence type="ECO:0000256" key="11">
    <source>
        <dbReference type="ARBA" id="ARBA00023004"/>
    </source>
</evidence>
<dbReference type="PROSITE" id="PS00086">
    <property type="entry name" value="CYTOCHROME_P450"/>
    <property type="match status" value="1"/>
</dbReference>
<evidence type="ECO:0000256" key="7">
    <source>
        <dbReference type="ARBA" id="ARBA00022723"/>
    </source>
</evidence>
<evidence type="ECO:0000256" key="16">
    <source>
        <dbReference type="SAM" id="Phobius"/>
    </source>
</evidence>
<dbReference type="InterPro" id="IPR017972">
    <property type="entry name" value="Cyt_P450_CS"/>
</dbReference>
<evidence type="ECO:0000313" key="17">
    <source>
        <dbReference type="EMBL" id="KAJ3641278.1"/>
    </source>
</evidence>
<keyword evidence="6 14" id="KW-0349">Heme</keyword>
<evidence type="ECO:0000256" key="3">
    <source>
        <dbReference type="ARBA" id="ARBA00004174"/>
    </source>
</evidence>
<evidence type="ECO:0000256" key="6">
    <source>
        <dbReference type="ARBA" id="ARBA00022617"/>
    </source>
</evidence>
<dbReference type="InterPro" id="IPR050196">
    <property type="entry name" value="Cytochrome_P450_Monoox"/>
</dbReference>
<dbReference type="GO" id="GO:0004497">
    <property type="term" value="F:monooxygenase activity"/>
    <property type="evidence" value="ECO:0007669"/>
    <property type="project" value="UniProtKB-KW"/>
</dbReference>
<evidence type="ECO:0000256" key="4">
    <source>
        <dbReference type="ARBA" id="ARBA00004406"/>
    </source>
</evidence>
<feature type="binding site" description="axial binding residue" evidence="14">
    <location>
        <position position="435"/>
    </location>
    <ligand>
        <name>heme</name>
        <dbReference type="ChEBI" id="CHEBI:30413"/>
    </ligand>
    <ligandPart>
        <name>Fe</name>
        <dbReference type="ChEBI" id="CHEBI:18248"/>
    </ligandPart>
</feature>
<dbReference type="Pfam" id="PF00067">
    <property type="entry name" value="p450"/>
    <property type="match status" value="1"/>
</dbReference>
<keyword evidence="13 16" id="KW-0472">Membrane</keyword>
<evidence type="ECO:0000256" key="9">
    <source>
        <dbReference type="ARBA" id="ARBA00022848"/>
    </source>
</evidence>
<dbReference type="InterPro" id="IPR036396">
    <property type="entry name" value="Cyt_P450_sf"/>
</dbReference>
<evidence type="ECO:0000256" key="15">
    <source>
        <dbReference type="RuleBase" id="RU000461"/>
    </source>
</evidence>
<reference evidence="17" key="1">
    <citation type="journal article" date="2023" name="G3 (Bethesda)">
        <title>Whole genome assemblies of Zophobas morio and Tenebrio molitor.</title>
        <authorList>
            <person name="Kaur S."/>
            <person name="Stinson S.A."/>
            <person name="diCenzo G.C."/>
        </authorList>
    </citation>
    <scope>NUCLEOTIDE SEQUENCE</scope>
    <source>
        <strain evidence="17">QUZm001</strain>
    </source>
</reference>
<organism evidence="17 18">
    <name type="scientific">Zophobas morio</name>
    <dbReference type="NCBI Taxonomy" id="2755281"/>
    <lineage>
        <taxon>Eukaryota</taxon>
        <taxon>Metazoa</taxon>
        <taxon>Ecdysozoa</taxon>
        <taxon>Arthropoda</taxon>
        <taxon>Hexapoda</taxon>
        <taxon>Insecta</taxon>
        <taxon>Pterygota</taxon>
        <taxon>Neoptera</taxon>
        <taxon>Endopterygota</taxon>
        <taxon>Coleoptera</taxon>
        <taxon>Polyphaga</taxon>
        <taxon>Cucujiformia</taxon>
        <taxon>Tenebrionidae</taxon>
        <taxon>Zophobas</taxon>
    </lineage>
</organism>
<keyword evidence="10 15" id="KW-0560">Oxidoreductase</keyword>
<evidence type="ECO:0000256" key="12">
    <source>
        <dbReference type="ARBA" id="ARBA00023033"/>
    </source>
</evidence>
<comment type="subcellular location">
    <subcellularLocation>
        <location evidence="4">Endoplasmic reticulum membrane</location>
        <topology evidence="4">Peripheral membrane protein</topology>
    </subcellularLocation>
    <subcellularLocation>
        <location evidence="3">Microsome membrane</location>
        <topology evidence="3">Peripheral membrane protein</topology>
    </subcellularLocation>
</comment>
<dbReference type="PANTHER" id="PTHR24291:SF189">
    <property type="entry name" value="CYTOCHROME P450 4C3-RELATED"/>
    <property type="match status" value="1"/>
</dbReference>
<dbReference type="GO" id="GO:0016705">
    <property type="term" value="F:oxidoreductase activity, acting on paired donors, with incorporation or reduction of molecular oxygen"/>
    <property type="evidence" value="ECO:0007669"/>
    <property type="project" value="InterPro"/>
</dbReference>
<name>A0AA38HPB0_9CUCU</name>
<keyword evidence="11 14" id="KW-0408">Iron</keyword>
<dbReference type="AlphaFoldDB" id="A0AA38HPB0"/>
<keyword evidence="7 14" id="KW-0479">Metal-binding</keyword>
<dbReference type="PRINTS" id="PR00463">
    <property type="entry name" value="EP450I"/>
</dbReference>
<evidence type="ECO:0000256" key="8">
    <source>
        <dbReference type="ARBA" id="ARBA00022824"/>
    </source>
</evidence>
<dbReference type="GO" id="GO:0005506">
    <property type="term" value="F:iron ion binding"/>
    <property type="evidence" value="ECO:0007669"/>
    <property type="project" value="InterPro"/>
</dbReference>
<keyword evidence="8" id="KW-0256">Endoplasmic reticulum</keyword>
<dbReference type="GO" id="GO:0005789">
    <property type="term" value="C:endoplasmic reticulum membrane"/>
    <property type="evidence" value="ECO:0007669"/>
    <property type="project" value="UniProtKB-SubCell"/>
</dbReference>
<sequence>MSRLSRFCTISDALICVTAILVLRLILTFVWNRRWLYYHGSKFPGPVAFPLIGNMYLLEDVKKIHATICKYYDKYAPIGRFWIDTLYVCTSKAEYVEKVFTRCLDKGILYDIIADDYFKDTIIFAPLSVWKKQRKVMDHFFKPNVVNCFASIFIREARRVTENLEVGKPVDLFLNMWNLGTNAACETIGGVHPKLLTGKKQSVRDVLRFEEIVLKRFFNPLYFFKYFWDRSSYKNEIREICQRAHQFAEKMVDENESLKKITQDGEKRLLSHLIHSNHENQFSYELLLRIASTLLPISSETTAVGASSVLLMLGMHPEVQEKVSEELQSVFGHSDRDATLEDLSQLDYLDRVIKESLRLFPPLPLIGREINRNFALDPYVLPAGCRFVVLVQHIHRNPEYWSEPLKFDPDRFLPEETAKRNRFAYIPFSIGSRNCPGSRYAMLSMKATLATVLRRYKIAKVMDYRSVEEIELTFSFVGKASKGYRVVLEKKCQS</sequence>
<keyword evidence="18" id="KW-1185">Reference proteome</keyword>
<keyword evidence="16" id="KW-0812">Transmembrane</keyword>